<proteinExistence type="inferred from homology"/>
<accession>A0A2D1U6C3</accession>
<evidence type="ECO:0008006" key="10">
    <source>
        <dbReference type="Google" id="ProtNLM"/>
    </source>
</evidence>
<dbReference type="GO" id="GO:0006310">
    <property type="term" value="P:DNA recombination"/>
    <property type="evidence" value="ECO:0007669"/>
    <property type="project" value="UniProtKB-KW"/>
</dbReference>
<evidence type="ECO:0000256" key="3">
    <source>
        <dbReference type="ARBA" id="ARBA00023125"/>
    </source>
</evidence>
<feature type="domain" description="Core-binding (CB)" evidence="7">
    <location>
        <begin position="102"/>
        <end position="186"/>
    </location>
</feature>
<dbReference type="Pfam" id="PF00589">
    <property type="entry name" value="Phage_integrase"/>
    <property type="match status" value="1"/>
</dbReference>
<dbReference type="InterPro" id="IPR013762">
    <property type="entry name" value="Integrase-like_cat_sf"/>
</dbReference>
<dbReference type="EMBL" id="CP024091">
    <property type="protein sequence ID" value="ATP57161.1"/>
    <property type="molecule type" value="Genomic_DNA"/>
</dbReference>
<dbReference type="CDD" id="cd01188">
    <property type="entry name" value="INT_RitA_C_like"/>
    <property type="match status" value="1"/>
</dbReference>
<dbReference type="OrthoDB" id="9785687at2"/>
<dbReference type="InterPro" id="IPR002104">
    <property type="entry name" value="Integrase_catalytic"/>
</dbReference>
<dbReference type="Gene3D" id="1.10.443.10">
    <property type="entry name" value="Intergrase catalytic core"/>
    <property type="match status" value="1"/>
</dbReference>
<sequence length="410" mass="47386">MEIQKLIEQANRLLIEARYSSSRIYTYNWLWKKGILAYMLSRGLLDYEESIGNDFVLTCHDGFSVTLHHRDIVKSVDVLTRVLLNNNLGGRMHCAVQFPLRGEIGEAANQYLDFLKSRRINEKKTLQRYKKSISNFIEYLLENGINNLSGITEEAITQYVESREHQRKEYIDNTRRFLSFLFRKKVLSRDFSRMLSSLGNRFKRTKVPSFYSQDEVRKIEQSISLSNNVGKRNYAMVLLCSRLGLRVSDVSNLSFNNIDWENNKIALVQYKTGNPLTLPLLSVVGNAIIDYLRYARPKSMSEKVFLSCRPPYRELDGGAVHSAILTVFMSSGIDFGDRHRGGHALRFSLAQRMLDKSTPIPIISETLGHSKADTTRTYIRIDLSHMLECVLEVPEPKDYFYMQKGGWLYD</sequence>
<organism evidence="8 9">
    <name type="scientific">Pedobacter ginsengisoli</name>
    <dbReference type="NCBI Taxonomy" id="363852"/>
    <lineage>
        <taxon>Bacteria</taxon>
        <taxon>Pseudomonadati</taxon>
        <taxon>Bacteroidota</taxon>
        <taxon>Sphingobacteriia</taxon>
        <taxon>Sphingobacteriales</taxon>
        <taxon>Sphingobacteriaceae</taxon>
        <taxon>Pedobacter</taxon>
    </lineage>
</organism>
<comment type="similarity">
    <text evidence="1">Belongs to the 'phage' integrase family.</text>
</comment>
<keyword evidence="4" id="KW-0233">DNA recombination</keyword>
<evidence type="ECO:0000259" key="6">
    <source>
        <dbReference type="PROSITE" id="PS51898"/>
    </source>
</evidence>
<evidence type="ECO:0000256" key="4">
    <source>
        <dbReference type="ARBA" id="ARBA00023172"/>
    </source>
</evidence>
<reference evidence="8 9" key="1">
    <citation type="submission" date="2017-10" db="EMBL/GenBank/DDBJ databases">
        <title>Whole genome of Pedobacter ginsengisoli T01R-27 isolated from tomato rhizosphere.</title>
        <authorList>
            <person name="Weon H.-Y."/>
            <person name="Lee S.A."/>
            <person name="Sang M.K."/>
            <person name="Song J."/>
        </authorList>
    </citation>
    <scope>NUCLEOTIDE SEQUENCE [LARGE SCALE GENOMIC DNA]</scope>
    <source>
        <strain evidence="8 9">T01R-27</strain>
    </source>
</reference>
<dbReference type="PANTHER" id="PTHR30349">
    <property type="entry name" value="PHAGE INTEGRASE-RELATED"/>
    <property type="match status" value="1"/>
</dbReference>
<evidence type="ECO:0000256" key="1">
    <source>
        <dbReference type="ARBA" id="ARBA00008857"/>
    </source>
</evidence>
<dbReference type="Pfam" id="PF02899">
    <property type="entry name" value="Phage_int_SAM_1"/>
    <property type="match status" value="1"/>
</dbReference>
<keyword evidence="9" id="KW-1185">Reference proteome</keyword>
<dbReference type="Gene3D" id="1.10.150.130">
    <property type="match status" value="1"/>
</dbReference>
<protein>
    <recommendedName>
        <fullName evidence="10">Integrase</fullName>
    </recommendedName>
</protein>
<evidence type="ECO:0000259" key="7">
    <source>
        <dbReference type="PROSITE" id="PS51900"/>
    </source>
</evidence>
<dbReference type="Proteomes" id="UP000223749">
    <property type="component" value="Chromosome"/>
</dbReference>
<dbReference type="GO" id="GO:0003677">
    <property type="term" value="F:DNA binding"/>
    <property type="evidence" value="ECO:0007669"/>
    <property type="project" value="UniProtKB-UniRule"/>
</dbReference>
<keyword evidence="3 5" id="KW-0238">DNA-binding</keyword>
<evidence type="ECO:0000313" key="9">
    <source>
        <dbReference type="Proteomes" id="UP000223749"/>
    </source>
</evidence>
<dbReference type="InterPro" id="IPR050090">
    <property type="entry name" value="Tyrosine_recombinase_XerCD"/>
</dbReference>
<keyword evidence="2" id="KW-0229">DNA integration</keyword>
<evidence type="ECO:0000313" key="8">
    <source>
        <dbReference type="EMBL" id="ATP57161.1"/>
    </source>
</evidence>
<dbReference type="InterPro" id="IPR010998">
    <property type="entry name" value="Integrase_recombinase_N"/>
</dbReference>
<evidence type="ECO:0000256" key="5">
    <source>
        <dbReference type="PROSITE-ProRule" id="PRU01248"/>
    </source>
</evidence>
<dbReference type="SUPFAM" id="SSF56349">
    <property type="entry name" value="DNA breaking-rejoining enzymes"/>
    <property type="match status" value="1"/>
</dbReference>
<feature type="domain" description="Tyr recombinase" evidence="6">
    <location>
        <begin position="206"/>
        <end position="391"/>
    </location>
</feature>
<dbReference type="KEGG" id="pgs:CPT03_12110"/>
<dbReference type="PROSITE" id="PS51898">
    <property type="entry name" value="TYR_RECOMBINASE"/>
    <property type="match status" value="1"/>
</dbReference>
<dbReference type="AlphaFoldDB" id="A0A2D1U6C3"/>
<dbReference type="PANTHER" id="PTHR30349:SF41">
    <property type="entry name" value="INTEGRASE_RECOMBINASE PROTEIN MJ0367-RELATED"/>
    <property type="match status" value="1"/>
</dbReference>
<dbReference type="GO" id="GO:0015074">
    <property type="term" value="P:DNA integration"/>
    <property type="evidence" value="ECO:0007669"/>
    <property type="project" value="UniProtKB-KW"/>
</dbReference>
<gene>
    <name evidence="8" type="ORF">CPT03_12110</name>
</gene>
<dbReference type="InterPro" id="IPR044068">
    <property type="entry name" value="CB"/>
</dbReference>
<evidence type="ECO:0000256" key="2">
    <source>
        <dbReference type="ARBA" id="ARBA00022908"/>
    </source>
</evidence>
<dbReference type="InterPro" id="IPR004107">
    <property type="entry name" value="Integrase_SAM-like_N"/>
</dbReference>
<name>A0A2D1U6C3_9SPHI</name>
<dbReference type="PROSITE" id="PS51900">
    <property type="entry name" value="CB"/>
    <property type="match status" value="1"/>
</dbReference>
<dbReference type="InterPro" id="IPR011010">
    <property type="entry name" value="DNA_brk_join_enz"/>
</dbReference>